<dbReference type="EMBL" id="JAQIZT010000013">
    <property type="protein sequence ID" value="KAJ6975455.1"/>
    <property type="molecule type" value="Genomic_DNA"/>
</dbReference>
<keyword evidence="2" id="KW-1185">Reference proteome</keyword>
<name>A0AAD6Q2J7_9ROSI</name>
<dbReference type="Proteomes" id="UP001164929">
    <property type="component" value="Chromosome 13"/>
</dbReference>
<organism evidence="1 2">
    <name type="scientific">Populus alba x Populus x berolinensis</name>
    <dbReference type="NCBI Taxonomy" id="444605"/>
    <lineage>
        <taxon>Eukaryota</taxon>
        <taxon>Viridiplantae</taxon>
        <taxon>Streptophyta</taxon>
        <taxon>Embryophyta</taxon>
        <taxon>Tracheophyta</taxon>
        <taxon>Spermatophyta</taxon>
        <taxon>Magnoliopsida</taxon>
        <taxon>eudicotyledons</taxon>
        <taxon>Gunneridae</taxon>
        <taxon>Pentapetalae</taxon>
        <taxon>rosids</taxon>
        <taxon>fabids</taxon>
        <taxon>Malpighiales</taxon>
        <taxon>Salicaceae</taxon>
        <taxon>Saliceae</taxon>
        <taxon>Populus</taxon>
    </lineage>
</organism>
<proteinExistence type="predicted"/>
<accession>A0AAD6Q2J7</accession>
<protein>
    <submittedName>
        <fullName evidence="1">Uncharacterized protein</fullName>
    </submittedName>
</protein>
<evidence type="ECO:0000313" key="1">
    <source>
        <dbReference type="EMBL" id="KAJ6975455.1"/>
    </source>
</evidence>
<comment type="caution">
    <text evidence="1">The sequence shown here is derived from an EMBL/GenBank/DDBJ whole genome shotgun (WGS) entry which is preliminary data.</text>
</comment>
<reference evidence="1" key="1">
    <citation type="journal article" date="2023" name="Mol. Ecol. Resour.">
        <title>Chromosome-level genome assembly of a triploid poplar Populus alba 'Berolinensis'.</title>
        <authorList>
            <person name="Chen S."/>
            <person name="Yu Y."/>
            <person name="Wang X."/>
            <person name="Wang S."/>
            <person name="Zhang T."/>
            <person name="Zhou Y."/>
            <person name="He R."/>
            <person name="Meng N."/>
            <person name="Wang Y."/>
            <person name="Liu W."/>
            <person name="Liu Z."/>
            <person name="Liu J."/>
            <person name="Guo Q."/>
            <person name="Huang H."/>
            <person name="Sederoff R.R."/>
            <person name="Wang G."/>
            <person name="Qu G."/>
            <person name="Chen S."/>
        </authorList>
    </citation>
    <scope>NUCLEOTIDE SEQUENCE</scope>
    <source>
        <strain evidence="1">SC-2020</strain>
    </source>
</reference>
<dbReference type="AlphaFoldDB" id="A0AAD6Q2J7"/>
<evidence type="ECO:0000313" key="2">
    <source>
        <dbReference type="Proteomes" id="UP001164929"/>
    </source>
</evidence>
<gene>
    <name evidence="1" type="ORF">NC653_031334</name>
</gene>
<sequence>MLLEMTHLSISGLMCGLDWLLFKMPFQDCFLSPVLGMQQWQVQGKGFKEIESGP</sequence>